<comment type="subcellular location">
    <subcellularLocation>
        <location evidence="1">Membrane</location>
        <topology evidence="1">Multi-pass membrane protein</topology>
    </subcellularLocation>
</comment>
<dbReference type="PANTHER" id="PTHR43424">
    <property type="entry name" value="LOCUS PUTATIVE PROTEIN 1-RELATED"/>
    <property type="match status" value="1"/>
</dbReference>
<protein>
    <submittedName>
        <fullName evidence="6">Flippase</fullName>
    </submittedName>
</protein>
<dbReference type="CDD" id="cd13128">
    <property type="entry name" value="MATE_Wzx_like"/>
    <property type="match status" value="1"/>
</dbReference>
<feature type="transmembrane region" description="Helical" evidence="5">
    <location>
        <begin position="168"/>
        <end position="189"/>
    </location>
</feature>
<feature type="transmembrane region" description="Helical" evidence="5">
    <location>
        <begin position="323"/>
        <end position="343"/>
    </location>
</feature>
<dbReference type="Pfam" id="PF01943">
    <property type="entry name" value="Polysacc_synt"/>
    <property type="match status" value="1"/>
</dbReference>
<feature type="transmembrane region" description="Helical" evidence="5">
    <location>
        <begin position="12"/>
        <end position="32"/>
    </location>
</feature>
<keyword evidence="3 5" id="KW-1133">Transmembrane helix</keyword>
<dbReference type="Proteomes" id="UP000593735">
    <property type="component" value="Chromosome"/>
</dbReference>
<feature type="transmembrane region" description="Helical" evidence="5">
    <location>
        <begin position="355"/>
        <end position="375"/>
    </location>
</feature>
<evidence type="ECO:0000256" key="2">
    <source>
        <dbReference type="ARBA" id="ARBA00022692"/>
    </source>
</evidence>
<dbReference type="EMBL" id="CP063767">
    <property type="protein sequence ID" value="QOY60348.1"/>
    <property type="molecule type" value="Genomic_DNA"/>
</dbReference>
<name>A0A7S7RU88_9ACTN</name>
<keyword evidence="7" id="KW-1185">Reference proteome</keyword>
<evidence type="ECO:0000313" key="7">
    <source>
        <dbReference type="Proteomes" id="UP000593735"/>
    </source>
</evidence>
<dbReference type="RefSeq" id="WP_194370701.1">
    <property type="nucleotide sequence ID" value="NZ_CP063767.1"/>
</dbReference>
<evidence type="ECO:0000256" key="5">
    <source>
        <dbReference type="SAM" id="Phobius"/>
    </source>
</evidence>
<dbReference type="KEGG" id="tio:INP52_08035"/>
<feature type="transmembrane region" description="Helical" evidence="5">
    <location>
        <begin position="84"/>
        <end position="104"/>
    </location>
</feature>
<dbReference type="AlphaFoldDB" id="A0A7S7RU88"/>
<keyword evidence="4 5" id="KW-0472">Membrane</keyword>
<feature type="transmembrane region" description="Helical" evidence="5">
    <location>
        <begin position="52"/>
        <end position="72"/>
    </location>
</feature>
<feature type="transmembrane region" description="Helical" evidence="5">
    <location>
        <begin position="144"/>
        <end position="162"/>
    </location>
</feature>
<evidence type="ECO:0000256" key="3">
    <source>
        <dbReference type="ARBA" id="ARBA00022989"/>
    </source>
</evidence>
<dbReference type="InterPro" id="IPR052556">
    <property type="entry name" value="PolySynth_Transporter"/>
</dbReference>
<evidence type="ECO:0000313" key="6">
    <source>
        <dbReference type="EMBL" id="QOY60348.1"/>
    </source>
</evidence>
<feature type="transmembrane region" description="Helical" evidence="5">
    <location>
        <begin position="445"/>
        <end position="468"/>
    </location>
</feature>
<feature type="transmembrane region" description="Helical" evidence="5">
    <location>
        <begin position="116"/>
        <end position="137"/>
    </location>
</feature>
<feature type="transmembrane region" description="Helical" evidence="5">
    <location>
        <begin position="414"/>
        <end position="433"/>
    </location>
</feature>
<feature type="transmembrane region" description="Helical" evidence="5">
    <location>
        <begin position="381"/>
        <end position="402"/>
    </location>
</feature>
<gene>
    <name evidence="6" type="ORF">INP52_08035</name>
</gene>
<organism evidence="6 7">
    <name type="scientific">Thermophilibacter immobilis</name>
    <dbReference type="NCBI Taxonomy" id="2779519"/>
    <lineage>
        <taxon>Bacteria</taxon>
        <taxon>Bacillati</taxon>
        <taxon>Actinomycetota</taxon>
        <taxon>Coriobacteriia</taxon>
        <taxon>Coriobacteriales</taxon>
        <taxon>Atopobiaceae</taxon>
        <taxon>Thermophilibacter</taxon>
    </lineage>
</organism>
<dbReference type="InterPro" id="IPR002797">
    <property type="entry name" value="Polysacc_synth"/>
</dbReference>
<dbReference type="PANTHER" id="PTHR43424:SF1">
    <property type="entry name" value="LOCUS PUTATIVE PROTEIN 1-RELATED"/>
    <property type="match status" value="1"/>
</dbReference>
<sequence>MGGRSLRKNFLLNSAYQILQAVTPLLTTPYLARVLGPDQNGVFSYTQSITNYFVLFATLGMSIYGVRTIALCGEDRKKRSQTFCEIYASQLGVGLVVMLVYILYAATIHKGGTVIAALWGLWVLYAATDVSWLLFGCEEFKIPTIRSFATKIIMIVTVFFFVHDENDLWVYVMAVSGSYFLNAASLWPFMKNYIDFAKPKPSEVWKHLKASARLFVPVIAVSIYTTLDKIMLGSLSSSDQVAFFDYSEKISRLPLNVVTALGTVMLPRMSQTLQYGDRKEGLSLLKTAVWIMLATAIALAAGIAAVAPVFVPVFFGKGYEACIGLMRVLVVIIPVISMTNVIGKQYLLPSSRDGEYTLSLVIGAIVNVVFNLITIPLLGAMGAAIGTVLAELSILVTQSIMVREELPLLSYFKGAIPFLCIGIIMSAAIRVFAPRMLRARGISLLTLLAEVVVGAIVYLGISIVWCLATKDVQFRRLFGKYLPRKTRS</sequence>
<proteinExistence type="predicted"/>
<keyword evidence="2 5" id="KW-0812">Transmembrane</keyword>
<feature type="transmembrane region" description="Helical" evidence="5">
    <location>
        <begin position="288"/>
        <end position="311"/>
    </location>
</feature>
<reference evidence="6 7" key="1">
    <citation type="submission" date="2020-10" db="EMBL/GenBank/DDBJ databases">
        <title>Olsenella immobilis sp.nov., isolated from the mud in a fermentation cellar used for the production of Chinese strong-flavoured liquor.</title>
        <authorList>
            <person name="Lu L."/>
        </authorList>
    </citation>
    <scope>NUCLEOTIDE SEQUENCE [LARGE SCALE GENOMIC DNA]</scope>
    <source>
        <strain evidence="6 7">LZLJ-2</strain>
    </source>
</reference>
<evidence type="ECO:0000256" key="4">
    <source>
        <dbReference type="ARBA" id="ARBA00023136"/>
    </source>
</evidence>
<dbReference type="GO" id="GO:0016020">
    <property type="term" value="C:membrane"/>
    <property type="evidence" value="ECO:0007669"/>
    <property type="project" value="UniProtKB-SubCell"/>
</dbReference>
<evidence type="ECO:0000256" key="1">
    <source>
        <dbReference type="ARBA" id="ARBA00004141"/>
    </source>
</evidence>
<accession>A0A7S7RU88</accession>